<evidence type="ECO:0000313" key="3">
    <source>
        <dbReference type="EMBL" id="GGY86192.1"/>
    </source>
</evidence>
<name>A0ABQ3BCT1_9GAMM</name>
<gene>
    <name evidence="3" type="ORF">GCM10007071_37160</name>
</gene>
<dbReference type="InterPro" id="IPR010982">
    <property type="entry name" value="Lambda_DNA-bd_dom_sf"/>
</dbReference>
<feature type="domain" description="HTH cro/C1-type" evidence="2">
    <location>
        <begin position="26"/>
        <end position="58"/>
    </location>
</feature>
<dbReference type="Gene3D" id="1.10.260.40">
    <property type="entry name" value="lambda repressor-like DNA-binding domains"/>
    <property type="match status" value="1"/>
</dbReference>
<feature type="region of interest" description="Disordered" evidence="1">
    <location>
        <begin position="110"/>
        <end position="135"/>
    </location>
</feature>
<evidence type="ECO:0000313" key="4">
    <source>
        <dbReference type="Proteomes" id="UP000601597"/>
    </source>
</evidence>
<accession>A0ABQ3BCT1</accession>
<dbReference type="CDD" id="cd00093">
    <property type="entry name" value="HTH_XRE"/>
    <property type="match status" value="1"/>
</dbReference>
<comment type="caution">
    <text evidence="3">The sequence shown here is derived from an EMBL/GenBank/DDBJ whole genome shotgun (WGS) entry which is preliminary data.</text>
</comment>
<evidence type="ECO:0000259" key="2">
    <source>
        <dbReference type="PROSITE" id="PS50943"/>
    </source>
</evidence>
<keyword evidence="4" id="KW-1185">Reference proteome</keyword>
<dbReference type="Proteomes" id="UP000601597">
    <property type="component" value="Unassembled WGS sequence"/>
</dbReference>
<proteinExistence type="predicted"/>
<sequence>MPKTVEAQTYNIRQVRDALRGTGELIEAVRKERGWSQSELGKRIGGIDRRHISALEKGDPSTDFGLVVSALWVLDIPVLETLRTRSGADASQMLPGLSMVAAGQIDSRVGEKRSGYGGNRKTVGRPRKKVIDNDF</sequence>
<organism evidence="3 4">
    <name type="scientific">Marinobacter zhanjiangensis</name>
    <dbReference type="NCBI Taxonomy" id="578215"/>
    <lineage>
        <taxon>Bacteria</taxon>
        <taxon>Pseudomonadati</taxon>
        <taxon>Pseudomonadota</taxon>
        <taxon>Gammaproteobacteria</taxon>
        <taxon>Pseudomonadales</taxon>
        <taxon>Marinobacteraceae</taxon>
        <taxon>Marinobacter</taxon>
    </lineage>
</organism>
<evidence type="ECO:0000256" key="1">
    <source>
        <dbReference type="SAM" id="MobiDB-lite"/>
    </source>
</evidence>
<dbReference type="EMBL" id="BMXV01000011">
    <property type="protein sequence ID" value="GGY86192.1"/>
    <property type="molecule type" value="Genomic_DNA"/>
</dbReference>
<dbReference type="SUPFAM" id="SSF47413">
    <property type="entry name" value="lambda repressor-like DNA-binding domains"/>
    <property type="match status" value="1"/>
</dbReference>
<dbReference type="SMART" id="SM00530">
    <property type="entry name" value="HTH_XRE"/>
    <property type="match status" value="1"/>
</dbReference>
<reference evidence="4" key="1">
    <citation type="journal article" date="2019" name="Int. J. Syst. Evol. Microbiol.">
        <title>The Global Catalogue of Microorganisms (GCM) 10K type strain sequencing project: providing services to taxonomists for standard genome sequencing and annotation.</title>
        <authorList>
            <consortium name="The Broad Institute Genomics Platform"/>
            <consortium name="The Broad Institute Genome Sequencing Center for Infectious Disease"/>
            <person name="Wu L."/>
            <person name="Ma J."/>
        </authorList>
    </citation>
    <scope>NUCLEOTIDE SEQUENCE [LARGE SCALE GENOMIC DNA]</scope>
    <source>
        <strain evidence="4">KCTC 22280</strain>
    </source>
</reference>
<dbReference type="InterPro" id="IPR001387">
    <property type="entry name" value="Cro/C1-type_HTH"/>
</dbReference>
<dbReference type="Pfam" id="PF01381">
    <property type="entry name" value="HTH_3"/>
    <property type="match status" value="1"/>
</dbReference>
<dbReference type="PROSITE" id="PS50943">
    <property type="entry name" value="HTH_CROC1"/>
    <property type="match status" value="1"/>
</dbReference>
<protein>
    <recommendedName>
        <fullName evidence="2">HTH cro/C1-type domain-containing protein</fullName>
    </recommendedName>
</protein>
<dbReference type="RefSeq" id="WP_189578577.1">
    <property type="nucleotide sequence ID" value="NZ_BMXV01000011.1"/>
</dbReference>